<evidence type="ECO:0000313" key="2">
    <source>
        <dbReference type="EMBL" id="GAA3712353.1"/>
    </source>
</evidence>
<feature type="transmembrane region" description="Helical" evidence="1">
    <location>
        <begin position="100"/>
        <end position="118"/>
    </location>
</feature>
<keyword evidence="1" id="KW-0472">Membrane</keyword>
<keyword evidence="3" id="KW-1185">Reference proteome</keyword>
<accession>A0ABP7E1H6</accession>
<protein>
    <recommendedName>
        <fullName evidence="4">VanZ-like domain-containing protein</fullName>
    </recommendedName>
</protein>
<feature type="transmembrane region" description="Helical" evidence="1">
    <location>
        <begin position="130"/>
        <end position="154"/>
    </location>
</feature>
<keyword evidence="1" id="KW-1133">Transmembrane helix</keyword>
<gene>
    <name evidence="2" type="ORF">GCM10023082_07640</name>
</gene>
<keyword evidence="1" id="KW-0812">Transmembrane</keyword>
<reference evidence="3" key="1">
    <citation type="journal article" date="2019" name="Int. J. Syst. Evol. Microbiol.">
        <title>The Global Catalogue of Microorganisms (GCM) 10K type strain sequencing project: providing services to taxonomists for standard genome sequencing and annotation.</title>
        <authorList>
            <consortium name="The Broad Institute Genomics Platform"/>
            <consortium name="The Broad Institute Genome Sequencing Center for Infectious Disease"/>
            <person name="Wu L."/>
            <person name="Ma J."/>
        </authorList>
    </citation>
    <scope>NUCLEOTIDE SEQUENCE [LARGE SCALE GENOMIC DNA]</scope>
    <source>
        <strain evidence="3">JCM 30846</strain>
    </source>
</reference>
<dbReference type="EMBL" id="BAABEP010000003">
    <property type="protein sequence ID" value="GAA3712353.1"/>
    <property type="molecule type" value="Genomic_DNA"/>
</dbReference>
<evidence type="ECO:0008006" key="4">
    <source>
        <dbReference type="Google" id="ProtNLM"/>
    </source>
</evidence>
<proteinExistence type="predicted"/>
<feature type="transmembrane region" description="Helical" evidence="1">
    <location>
        <begin position="76"/>
        <end position="93"/>
    </location>
</feature>
<organism evidence="2 3">
    <name type="scientific">Streptomyces tremellae</name>
    <dbReference type="NCBI Taxonomy" id="1124239"/>
    <lineage>
        <taxon>Bacteria</taxon>
        <taxon>Bacillati</taxon>
        <taxon>Actinomycetota</taxon>
        <taxon>Actinomycetes</taxon>
        <taxon>Kitasatosporales</taxon>
        <taxon>Streptomycetaceae</taxon>
        <taxon>Streptomyces</taxon>
    </lineage>
</organism>
<name>A0ABP7E1H6_9ACTN</name>
<comment type="caution">
    <text evidence="2">The sequence shown here is derived from an EMBL/GenBank/DDBJ whole genome shotgun (WGS) entry which is preliminary data.</text>
</comment>
<evidence type="ECO:0000313" key="3">
    <source>
        <dbReference type="Proteomes" id="UP001499884"/>
    </source>
</evidence>
<sequence>MARPGRTSQSGAPRRPVGMTVSARRVLLLVLAALGAYTGGWAYFLTGSWYRSFPGFGLSWLPVLGPYNEHLAKDTGALYLALAALSCCAARWAGDRRLTAVTVLTWLVFSVPHLVHHLRHLDMYGTTDQVLNGVVLGFFAAAAAALAVPAPCAVRARPRPRR</sequence>
<dbReference type="Proteomes" id="UP001499884">
    <property type="component" value="Unassembled WGS sequence"/>
</dbReference>
<evidence type="ECO:0000256" key="1">
    <source>
        <dbReference type="SAM" id="Phobius"/>
    </source>
</evidence>